<dbReference type="WBParaSite" id="ALUE_0001421701-mRNA-1">
    <property type="protein sequence ID" value="ALUE_0001421701-mRNA-1"/>
    <property type="gene ID" value="ALUE_0001421701"/>
</dbReference>
<evidence type="ECO:0000313" key="2">
    <source>
        <dbReference type="WBParaSite" id="ALUE_0001421701-mRNA-1"/>
    </source>
</evidence>
<dbReference type="PANTHER" id="PTHR31578">
    <property type="entry name" value="PROTEIN CBG21223-RELATED"/>
    <property type="match status" value="1"/>
</dbReference>
<dbReference type="SUPFAM" id="SSF141739">
    <property type="entry name" value="MFPT repeat-like"/>
    <property type="match status" value="1"/>
</dbReference>
<organism evidence="1 2">
    <name type="scientific">Ascaris lumbricoides</name>
    <name type="common">Giant roundworm</name>
    <dbReference type="NCBI Taxonomy" id="6252"/>
    <lineage>
        <taxon>Eukaryota</taxon>
        <taxon>Metazoa</taxon>
        <taxon>Ecdysozoa</taxon>
        <taxon>Nematoda</taxon>
        <taxon>Chromadorea</taxon>
        <taxon>Rhabditida</taxon>
        <taxon>Spirurina</taxon>
        <taxon>Ascaridomorpha</taxon>
        <taxon>Ascaridoidea</taxon>
        <taxon>Ascarididae</taxon>
        <taxon>Ascaris</taxon>
    </lineage>
</organism>
<dbReference type="Proteomes" id="UP000036681">
    <property type="component" value="Unplaced"/>
</dbReference>
<proteinExistence type="predicted"/>
<evidence type="ECO:0000313" key="1">
    <source>
        <dbReference type="Proteomes" id="UP000036681"/>
    </source>
</evidence>
<reference evidence="2" key="1">
    <citation type="submission" date="2017-02" db="UniProtKB">
        <authorList>
            <consortium name="WormBaseParasite"/>
        </authorList>
    </citation>
    <scope>IDENTIFICATION</scope>
</reference>
<dbReference type="PANTHER" id="PTHR31578:SF5">
    <property type="entry name" value="NEMATODE SPECIFIC PEPTIDE FAMILY"/>
    <property type="match status" value="1"/>
</dbReference>
<accession>A0A0M3I9Q4</accession>
<keyword evidence="1" id="KW-1185">Reference proteome</keyword>
<dbReference type="InterPro" id="IPR021010">
    <property type="entry name" value="Cytosolic_motility_protein"/>
</dbReference>
<sequence length="79" mass="8943">MFGRNLFRLKRQTADSSTMPNKVPPDEDTWTLQAIGTPFPKNPVKAPGQQNMYVALWYKHGQPLMGRAWNDSGVVQVIN</sequence>
<name>A0A0M3I9Q4_ASCLU</name>
<dbReference type="AlphaFoldDB" id="A0A0M3I9Q4"/>
<dbReference type="Pfam" id="PF12150">
    <property type="entry name" value="MFP2b"/>
    <property type="match status" value="1"/>
</dbReference>
<protein>
    <submittedName>
        <fullName evidence="2">Chitin-binding type-3 domain-containing protein</fullName>
    </submittedName>
</protein>